<dbReference type="KEGG" id="hje:HacjB3_11880"/>
<dbReference type="GeneID" id="9420190"/>
<dbReference type="Pfam" id="PF24035">
    <property type="entry name" value="DUF7344"/>
    <property type="match status" value="1"/>
</dbReference>
<protein>
    <recommendedName>
        <fullName evidence="2">DUF7344 domain-containing protein</fullName>
    </recommendedName>
</protein>
<dbReference type="HOGENOM" id="CLU_131305_5_1_2"/>
<evidence type="ECO:0000313" key="3">
    <source>
        <dbReference type="EMBL" id="ADJ15759.1"/>
    </source>
</evidence>
<feature type="domain" description="DUF7344" evidence="2">
    <location>
        <begin position="28"/>
        <end position="106"/>
    </location>
</feature>
<sequence>MSERSAPLDADGPNPDQHPASAPLDRVFDILATEYRRQVVVRLDRETGTLPFETLVTSVTAMRTGLEPAALEETDREPTRIALYHSHLPKLVDTGVVEFDRETGTVAPGPRLDVVAASLEAVEKLHAS</sequence>
<dbReference type="InterPro" id="IPR055768">
    <property type="entry name" value="DUF7344"/>
</dbReference>
<dbReference type="AlphaFoldDB" id="D8J641"/>
<gene>
    <name evidence="3" type="ordered locus">HacjB3_11880</name>
</gene>
<evidence type="ECO:0000313" key="4">
    <source>
        <dbReference type="Proteomes" id="UP000000390"/>
    </source>
</evidence>
<feature type="region of interest" description="Disordered" evidence="1">
    <location>
        <begin position="1"/>
        <end position="23"/>
    </location>
</feature>
<proteinExistence type="predicted"/>
<organism evidence="3 4">
    <name type="scientific">Halalkalicoccus jeotgali (strain DSM 18796 / CECT 7217 / JCM 14584 / KCTC 4019 / B3)</name>
    <dbReference type="NCBI Taxonomy" id="795797"/>
    <lineage>
        <taxon>Archaea</taxon>
        <taxon>Methanobacteriati</taxon>
        <taxon>Methanobacteriota</taxon>
        <taxon>Stenosarchaea group</taxon>
        <taxon>Halobacteria</taxon>
        <taxon>Halobacteriales</taxon>
        <taxon>Halococcaceae</taxon>
        <taxon>Halalkalicoccus</taxon>
    </lineage>
</organism>
<dbReference type="PATRIC" id="fig|795797.18.peg.2379"/>
<dbReference type="EMBL" id="CP002062">
    <property type="protein sequence ID" value="ADJ15759.1"/>
    <property type="molecule type" value="Genomic_DNA"/>
</dbReference>
<evidence type="ECO:0000259" key="2">
    <source>
        <dbReference type="Pfam" id="PF24035"/>
    </source>
</evidence>
<dbReference type="Proteomes" id="UP000000390">
    <property type="component" value="Chromosome"/>
</dbReference>
<dbReference type="RefSeq" id="WP_013199509.1">
    <property type="nucleotide sequence ID" value="NC_014297.1"/>
</dbReference>
<accession>D8J641</accession>
<dbReference type="eggNOG" id="arCOG03828">
    <property type="taxonomic scope" value="Archaea"/>
</dbReference>
<reference evidence="3 4" key="1">
    <citation type="journal article" date="2010" name="J. Bacteriol.">
        <title>Complete genome sequence of Halalkalicoccus jeotgali B3(T), an extremely halophilic archaeon.</title>
        <authorList>
            <person name="Roh S.W."/>
            <person name="Nam Y.D."/>
            <person name="Nam S.H."/>
            <person name="Choi S.H."/>
            <person name="Park H.S."/>
            <person name="Bae J.W."/>
        </authorList>
    </citation>
    <scope>NUCLEOTIDE SEQUENCE [LARGE SCALE GENOMIC DNA]</scope>
    <source>
        <strain evidence="4">DSM 18796 / CECT 7217 / JCM 14584 / KCTC 4019 / B3</strain>
    </source>
</reference>
<evidence type="ECO:0000256" key="1">
    <source>
        <dbReference type="SAM" id="MobiDB-lite"/>
    </source>
</evidence>
<dbReference type="OrthoDB" id="177799at2157"/>
<name>D8J641_HALJB</name>